<gene>
    <name evidence="1" type="ORF">QVD17_34882</name>
</gene>
<sequence length="76" mass="8771">MMPPEKWWPGQSFMSPLLRAGPDFQYLAVVNMHVKGLLFPIRSRCLFLRLSTAVSCCFRSPIVERWLSTKISHMSS</sequence>
<dbReference type="Proteomes" id="UP001229421">
    <property type="component" value="Unassembled WGS sequence"/>
</dbReference>
<dbReference type="EMBL" id="JAUHHV010000009">
    <property type="protein sequence ID" value="KAK1413115.1"/>
    <property type="molecule type" value="Genomic_DNA"/>
</dbReference>
<keyword evidence="2" id="KW-1185">Reference proteome</keyword>
<reference evidence="1" key="1">
    <citation type="journal article" date="2023" name="bioRxiv">
        <title>Improved chromosome-level genome assembly for marigold (Tagetes erecta).</title>
        <authorList>
            <person name="Jiang F."/>
            <person name="Yuan L."/>
            <person name="Wang S."/>
            <person name="Wang H."/>
            <person name="Xu D."/>
            <person name="Wang A."/>
            <person name="Fan W."/>
        </authorList>
    </citation>
    <scope>NUCLEOTIDE SEQUENCE</scope>
    <source>
        <strain evidence="1">WSJ</strain>
        <tissue evidence="1">Leaf</tissue>
    </source>
</reference>
<protein>
    <submittedName>
        <fullName evidence="1">Uncharacterized protein</fullName>
    </submittedName>
</protein>
<proteinExistence type="predicted"/>
<evidence type="ECO:0000313" key="1">
    <source>
        <dbReference type="EMBL" id="KAK1413115.1"/>
    </source>
</evidence>
<dbReference type="AlphaFoldDB" id="A0AAD8NEQ2"/>
<organism evidence="1 2">
    <name type="scientific">Tagetes erecta</name>
    <name type="common">African marigold</name>
    <dbReference type="NCBI Taxonomy" id="13708"/>
    <lineage>
        <taxon>Eukaryota</taxon>
        <taxon>Viridiplantae</taxon>
        <taxon>Streptophyta</taxon>
        <taxon>Embryophyta</taxon>
        <taxon>Tracheophyta</taxon>
        <taxon>Spermatophyta</taxon>
        <taxon>Magnoliopsida</taxon>
        <taxon>eudicotyledons</taxon>
        <taxon>Gunneridae</taxon>
        <taxon>Pentapetalae</taxon>
        <taxon>asterids</taxon>
        <taxon>campanulids</taxon>
        <taxon>Asterales</taxon>
        <taxon>Asteraceae</taxon>
        <taxon>Asteroideae</taxon>
        <taxon>Heliantheae alliance</taxon>
        <taxon>Tageteae</taxon>
        <taxon>Tagetes</taxon>
    </lineage>
</organism>
<evidence type="ECO:0000313" key="2">
    <source>
        <dbReference type="Proteomes" id="UP001229421"/>
    </source>
</evidence>
<accession>A0AAD8NEQ2</accession>
<name>A0AAD8NEQ2_TARER</name>
<comment type="caution">
    <text evidence="1">The sequence shown here is derived from an EMBL/GenBank/DDBJ whole genome shotgun (WGS) entry which is preliminary data.</text>
</comment>